<dbReference type="PANTHER" id="PTHR10835:SF11">
    <property type="entry name" value="SQUALENE MONOOXYGENASE"/>
    <property type="match status" value="1"/>
</dbReference>
<evidence type="ECO:0000256" key="9">
    <source>
        <dbReference type="ARBA" id="ARBA00048658"/>
    </source>
</evidence>
<evidence type="ECO:0000256" key="10">
    <source>
        <dbReference type="RuleBase" id="RU367121"/>
    </source>
</evidence>
<dbReference type="GO" id="GO:0050660">
    <property type="term" value="F:flavin adenine dinucleotide binding"/>
    <property type="evidence" value="ECO:0007669"/>
    <property type="project" value="UniProtKB-UniRule"/>
</dbReference>
<dbReference type="Proteomes" id="UP000489600">
    <property type="component" value="Unassembled WGS sequence"/>
</dbReference>
<evidence type="ECO:0000256" key="3">
    <source>
        <dbReference type="ARBA" id="ARBA00008802"/>
    </source>
</evidence>
<keyword evidence="5 10" id="KW-0285">Flavoprotein</keyword>
<dbReference type="AlphaFoldDB" id="A0A565CV02"/>
<evidence type="ECO:0000256" key="6">
    <source>
        <dbReference type="ARBA" id="ARBA00022827"/>
    </source>
</evidence>
<keyword evidence="8" id="KW-0472">Membrane</keyword>
<comment type="caution">
    <text evidence="12">The sequence shown here is derived from an EMBL/GenBank/DDBJ whole genome shotgun (WGS) entry which is preliminary data.</text>
</comment>
<keyword evidence="6 10" id="KW-0274">FAD</keyword>
<name>A0A565CV02_9BRAS</name>
<sequence>MKGINEGAKMKVVATKNMSAMLSKRKGVIVLGDAFNMRHPVIASGMMVLLSDILILRHLLKPLCNLSDANKVSDILEYFYHIRKPMSATVNTLGSAFSQVLVASTDEAKEALRQGFFDYLCGSGLHKSQIMALLGGMNPRPLSLIRQLFAMTLSSAEGVWQMLSQANAAAYRKNFMAANAS</sequence>
<dbReference type="PANTHER" id="PTHR10835">
    <property type="entry name" value="SQUALENE MONOOXYGENASE"/>
    <property type="match status" value="1"/>
</dbReference>
<gene>
    <name evidence="12" type="ORF">ANE_LOCUS27846</name>
</gene>
<dbReference type="UniPathway" id="UPA00767">
    <property type="reaction ID" value="UER00752"/>
</dbReference>
<evidence type="ECO:0000256" key="8">
    <source>
        <dbReference type="ARBA" id="ARBA00023136"/>
    </source>
</evidence>
<dbReference type="EC" id="1.14.14.17" evidence="4 10"/>
<dbReference type="GO" id="GO:0016126">
    <property type="term" value="P:sterol biosynthetic process"/>
    <property type="evidence" value="ECO:0007669"/>
    <property type="project" value="UniProtKB-UniRule"/>
</dbReference>
<feature type="domain" description="Squalene epoxidase" evidence="11">
    <location>
        <begin position="2"/>
        <end position="156"/>
    </location>
</feature>
<dbReference type="OrthoDB" id="1085504at2759"/>
<comment type="catalytic activity">
    <reaction evidence="9 10">
        <text>squalene + reduced [NADPH--hemoprotein reductase] + O2 = (S)-2,3-epoxysqualene + oxidized [NADPH--hemoprotein reductase] + H2O + H(+)</text>
        <dbReference type="Rhea" id="RHEA:25282"/>
        <dbReference type="Rhea" id="RHEA-COMP:11964"/>
        <dbReference type="Rhea" id="RHEA-COMP:11965"/>
        <dbReference type="ChEBI" id="CHEBI:15377"/>
        <dbReference type="ChEBI" id="CHEBI:15378"/>
        <dbReference type="ChEBI" id="CHEBI:15379"/>
        <dbReference type="ChEBI" id="CHEBI:15440"/>
        <dbReference type="ChEBI" id="CHEBI:15441"/>
        <dbReference type="ChEBI" id="CHEBI:57618"/>
        <dbReference type="ChEBI" id="CHEBI:58210"/>
        <dbReference type="EC" id="1.14.14.17"/>
    </reaction>
</comment>
<evidence type="ECO:0000259" key="11">
    <source>
        <dbReference type="Pfam" id="PF08491"/>
    </source>
</evidence>
<protein>
    <recommendedName>
        <fullName evidence="4 10">Squalene monooxygenase</fullName>
        <ecNumber evidence="4 10">1.14.14.17</ecNumber>
    </recommendedName>
</protein>
<reference evidence="12" key="1">
    <citation type="submission" date="2019-07" db="EMBL/GenBank/DDBJ databases">
        <authorList>
            <person name="Dittberner H."/>
        </authorList>
    </citation>
    <scope>NUCLEOTIDE SEQUENCE [LARGE SCALE GENOMIC DNA]</scope>
</reference>
<dbReference type="EMBL" id="CABITT030000008">
    <property type="protein sequence ID" value="VVB17402.1"/>
    <property type="molecule type" value="Genomic_DNA"/>
</dbReference>
<evidence type="ECO:0000256" key="5">
    <source>
        <dbReference type="ARBA" id="ARBA00022630"/>
    </source>
</evidence>
<dbReference type="InterPro" id="IPR013698">
    <property type="entry name" value="Squalene_epoxidase"/>
</dbReference>
<dbReference type="Pfam" id="PF08491">
    <property type="entry name" value="SE"/>
    <property type="match status" value="1"/>
</dbReference>
<evidence type="ECO:0000313" key="12">
    <source>
        <dbReference type="EMBL" id="VVB17402.1"/>
    </source>
</evidence>
<comment type="subcellular location">
    <subcellularLocation>
        <location evidence="10">Membrane</location>
        <topology evidence="10">Multi-pass membrane protein</topology>
    </subcellularLocation>
</comment>
<proteinExistence type="inferred from homology"/>
<comment type="pathway">
    <text evidence="2">Terpene metabolism; lanosterol biosynthesis; lanosterol from farnesyl diphosphate: step 2/3.</text>
</comment>
<dbReference type="SUPFAM" id="SSF51905">
    <property type="entry name" value="FAD/NAD(P)-binding domain"/>
    <property type="match status" value="1"/>
</dbReference>
<evidence type="ECO:0000313" key="13">
    <source>
        <dbReference type="Proteomes" id="UP000489600"/>
    </source>
</evidence>
<organism evidence="12 13">
    <name type="scientific">Arabis nemorensis</name>
    <dbReference type="NCBI Taxonomy" id="586526"/>
    <lineage>
        <taxon>Eukaryota</taxon>
        <taxon>Viridiplantae</taxon>
        <taxon>Streptophyta</taxon>
        <taxon>Embryophyta</taxon>
        <taxon>Tracheophyta</taxon>
        <taxon>Spermatophyta</taxon>
        <taxon>Magnoliopsida</taxon>
        <taxon>eudicotyledons</taxon>
        <taxon>Gunneridae</taxon>
        <taxon>Pentapetalae</taxon>
        <taxon>rosids</taxon>
        <taxon>malvids</taxon>
        <taxon>Brassicales</taxon>
        <taxon>Brassicaceae</taxon>
        <taxon>Arabideae</taxon>
        <taxon>Arabis</taxon>
    </lineage>
</organism>
<keyword evidence="7 10" id="KW-0560">Oxidoreductase</keyword>
<comment type="cofactor">
    <cofactor evidence="1 10">
        <name>FAD</name>
        <dbReference type="ChEBI" id="CHEBI:57692"/>
    </cofactor>
</comment>
<evidence type="ECO:0000256" key="4">
    <source>
        <dbReference type="ARBA" id="ARBA00012312"/>
    </source>
</evidence>
<dbReference type="GO" id="GO:0016020">
    <property type="term" value="C:membrane"/>
    <property type="evidence" value="ECO:0007669"/>
    <property type="project" value="UniProtKB-SubCell"/>
</dbReference>
<comment type="function">
    <text evidence="10">Catalyzes the stereospecific oxidation of squalene to (S)-2,3-epoxysqualene, and is considered to be a rate-limiting enzyme in steroid biosynthesis.</text>
</comment>
<evidence type="ECO:0000256" key="2">
    <source>
        <dbReference type="ARBA" id="ARBA00005018"/>
    </source>
</evidence>
<dbReference type="InterPro" id="IPR040125">
    <property type="entry name" value="Squalene_monox"/>
</dbReference>
<keyword evidence="13" id="KW-1185">Reference proteome</keyword>
<evidence type="ECO:0000256" key="1">
    <source>
        <dbReference type="ARBA" id="ARBA00001974"/>
    </source>
</evidence>
<dbReference type="GO" id="GO:0005783">
    <property type="term" value="C:endoplasmic reticulum"/>
    <property type="evidence" value="ECO:0007669"/>
    <property type="project" value="TreeGrafter"/>
</dbReference>
<dbReference type="InterPro" id="IPR036188">
    <property type="entry name" value="FAD/NAD-bd_sf"/>
</dbReference>
<dbReference type="GO" id="GO:0004506">
    <property type="term" value="F:squalene monooxygenase activity"/>
    <property type="evidence" value="ECO:0007669"/>
    <property type="project" value="UniProtKB-UniRule"/>
</dbReference>
<evidence type="ECO:0000256" key="7">
    <source>
        <dbReference type="ARBA" id="ARBA00023002"/>
    </source>
</evidence>
<comment type="similarity">
    <text evidence="3 10">Belongs to the squalene monooxygenase family.</text>
</comment>
<accession>A0A565CV02</accession>